<accession>A0ABW1YEX5</accession>
<feature type="compositionally biased region" description="Low complexity" evidence="1">
    <location>
        <begin position="266"/>
        <end position="280"/>
    </location>
</feature>
<feature type="chain" id="PRO_5045614581" description="EF-hand domain-containing protein" evidence="2">
    <location>
        <begin position="21"/>
        <end position="321"/>
    </location>
</feature>
<dbReference type="InterPro" id="IPR018247">
    <property type="entry name" value="EF_Hand_1_Ca_BS"/>
</dbReference>
<organism evidence="3 4">
    <name type="scientific">Deinococcus lacus</name>
    <dbReference type="NCBI Taxonomy" id="392561"/>
    <lineage>
        <taxon>Bacteria</taxon>
        <taxon>Thermotogati</taxon>
        <taxon>Deinococcota</taxon>
        <taxon>Deinococci</taxon>
        <taxon>Deinococcales</taxon>
        <taxon>Deinococcaceae</taxon>
        <taxon>Deinococcus</taxon>
    </lineage>
</organism>
<dbReference type="Proteomes" id="UP001596297">
    <property type="component" value="Unassembled WGS sequence"/>
</dbReference>
<protein>
    <recommendedName>
        <fullName evidence="5">EF-hand domain-containing protein</fullName>
    </recommendedName>
</protein>
<reference evidence="4" key="1">
    <citation type="journal article" date="2019" name="Int. J. Syst. Evol. Microbiol.">
        <title>The Global Catalogue of Microorganisms (GCM) 10K type strain sequencing project: providing services to taxonomists for standard genome sequencing and annotation.</title>
        <authorList>
            <consortium name="The Broad Institute Genomics Platform"/>
            <consortium name="The Broad Institute Genome Sequencing Center for Infectious Disease"/>
            <person name="Wu L."/>
            <person name="Ma J."/>
        </authorList>
    </citation>
    <scope>NUCLEOTIDE SEQUENCE [LARGE SCALE GENOMIC DNA]</scope>
    <source>
        <strain evidence="4">CGMCC 1.15772</strain>
    </source>
</reference>
<dbReference type="EMBL" id="JBHSWD010000001">
    <property type="protein sequence ID" value="MFC6591812.1"/>
    <property type="molecule type" value="Genomic_DNA"/>
</dbReference>
<evidence type="ECO:0000256" key="1">
    <source>
        <dbReference type="SAM" id="MobiDB-lite"/>
    </source>
</evidence>
<proteinExistence type="predicted"/>
<keyword evidence="2" id="KW-0732">Signal</keyword>
<comment type="caution">
    <text evidence="3">The sequence shown here is derived from an EMBL/GenBank/DDBJ whole genome shotgun (WGS) entry which is preliminary data.</text>
</comment>
<feature type="signal peptide" evidence="2">
    <location>
        <begin position="1"/>
        <end position="20"/>
    </location>
</feature>
<gene>
    <name evidence="3" type="ORF">ACFP81_07150</name>
</gene>
<evidence type="ECO:0000313" key="4">
    <source>
        <dbReference type="Proteomes" id="UP001596297"/>
    </source>
</evidence>
<dbReference type="PROSITE" id="PS00018">
    <property type="entry name" value="EF_HAND_1"/>
    <property type="match status" value="1"/>
</dbReference>
<evidence type="ECO:0000256" key="2">
    <source>
        <dbReference type="SAM" id="SignalP"/>
    </source>
</evidence>
<name>A0ABW1YEX5_9DEIO</name>
<feature type="region of interest" description="Disordered" evidence="1">
    <location>
        <begin position="75"/>
        <end position="101"/>
    </location>
</feature>
<evidence type="ECO:0000313" key="3">
    <source>
        <dbReference type="EMBL" id="MFC6591812.1"/>
    </source>
</evidence>
<sequence length="321" mass="32231">MTNKRILGLMVALATSAAAAQTVPTAAGTQIRNTATASFDNPAEPGTRLDVPSNTVVTTVLPKPDFDIEFLGNTPADGEGGPANAGVNEASTTSETTDRRPGQTLVTPYQAVNNGNQSLTIALSADTGDSTATPTVAYYPASADTSGDGTLSATEIAAATPIASVTVPMDNAATTNVDEGIVKFFQVLTVPTTAAVTDTVGASPVGSVVGQGLTVNGIVAGQTLYEDQQVDTAGNVVVDPAQDSPADGTDRQFVAANVTTIDNSVPTDPSNPNNPPTTTIIPPPSANPGNPNGGTPVDPVDPNDPTPSPNDPTAPGYTVPP</sequence>
<evidence type="ECO:0008006" key="5">
    <source>
        <dbReference type="Google" id="ProtNLM"/>
    </source>
</evidence>
<feature type="compositionally biased region" description="Low complexity" evidence="1">
    <location>
        <begin position="287"/>
        <end position="300"/>
    </location>
</feature>
<feature type="region of interest" description="Disordered" evidence="1">
    <location>
        <begin position="261"/>
        <end position="321"/>
    </location>
</feature>
<dbReference type="RefSeq" id="WP_380082824.1">
    <property type="nucleotide sequence ID" value="NZ_JBHSWD010000001.1"/>
</dbReference>
<feature type="compositionally biased region" description="Pro residues" evidence="1">
    <location>
        <begin position="302"/>
        <end position="321"/>
    </location>
</feature>
<keyword evidence="4" id="KW-1185">Reference proteome</keyword>